<evidence type="ECO:0000313" key="2">
    <source>
        <dbReference type="Proteomes" id="UP000623467"/>
    </source>
</evidence>
<proteinExistence type="predicted"/>
<dbReference type="Proteomes" id="UP000623467">
    <property type="component" value="Unassembled WGS sequence"/>
</dbReference>
<gene>
    <name evidence="1" type="ORF">MSAN_01502900</name>
</gene>
<dbReference type="EMBL" id="JACAZH010000012">
    <property type="protein sequence ID" value="KAF7353154.1"/>
    <property type="molecule type" value="Genomic_DNA"/>
</dbReference>
<comment type="caution">
    <text evidence="1">The sequence shown here is derived from an EMBL/GenBank/DDBJ whole genome shotgun (WGS) entry which is preliminary data.</text>
</comment>
<evidence type="ECO:0000313" key="1">
    <source>
        <dbReference type="EMBL" id="KAF7353154.1"/>
    </source>
</evidence>
<organism evidence="1 2">
    <name type="scientific">Mycena sanguinolenta</name>
    <dbReference type="NCBI Taxonomy" id="230812"/>
    <lineage>
        <taxon>Eukaryota</taxon>
        <taxon>Fungi</taxon>
        <taxon>Dikarya</taxon>
        <taxon>Basidiomycota</taxon>
        <taxon>Agaricomycotina</taxon>
        <taxon>Agaricomycetes</taxon>
        <taxon>Agaricomycetidae</taxon>
        <taxon>Agaricales</taxon>
        <taxon>Marasmiineae</taxon>
        <taxon>Mycenaceae</taxon>
        <taxon>Mycena</taxon>
    </lineage>
</organism>
<dbReference type="AlphaFoldDB" id="A0A8H7CWJ5"/>
<protein>
    <submittedName>
        <fullName evidence="1">Uncharacterized protein</fullName>
    </submittedName>
</protein>
<accession>A0A8H7CWJ5</accession>
<keyword evidence="2" id="KW-1185">Reference proteome</keyword>
<reference evidence="1" key="1">
    <citation type="submission" date="2020-05" db="EMBL/GenBank/DDBJ databases">
        <title>Mycena genomes resolve the evolution of fungal bioluminescence.</title>
        <authorList>
            <person name="Tsai I.J."/>
        </authorList>
    </citation>
    <scope>NUCLEOTIDE SEQUENCE</scope>
    <source>
        <strain evidence="1">160909Yilan</strain>
    </source>
</reference>
<sequence length="87" mass="9702">MDLQADPDEEFIVLSTSDCTEFASYPGGKLLSNWSTTIITSLEAKEALGERARTTAVMEVPGMDLMYISGSPRNENHPNFRQFDWGI</sequence>
<name>A0A8H7CWJ5_9AGAR</name>